<gene>
    <name evidence="2" type="ORF">FHR97_002825</name>
</gene>
<evidence type="ECO:0000313" key="3">
    <source>
        <dbReference type="Proteomes" id="UP000518892"/>
    </source>
</evidence>
<feature type="domain" description="DUF7281" evidence="1">
    <location>
        <begin position="92"/>
        <end position="283"/>
    </location>
</feature>
<accession>A0A7W5EV13</accession>
<dbReference type="AlphaFoldDB" id="A0A7W5EV13"/>
<keyword evidence="3" id="KW-1185">Reference proteome</keyword>
<reference evidence="2 3" key="1">
    <citation type="submission" date="2020-08" db="EMBL/GenBank/DDBJ databases">
        <title>Genomic Encyclopedia of Type Strains, Phase III (KMG-III): the genomes of soil and plant-associated and newly described type strains.</title>
        <authorList>
            <person name="Whitman W."/>
        </authorList>
    </citation>
    <scope>NUCLEOTIDE SEQUENCE [LARGE SCALE GENOMIC DNA]</scope>
    <source>
        <strain evidence="2 3">CECT 7744</strain>
    </source>
</reference>
<dbReference type="InterPro" id="IPR055705">
    <property type="entry name" value="DUF7281"/>
</dbReference>
<name>A0A7W5EV13_9GAMM</name>
<comment type="caution">
    <text evidence="2">The sequence shown here is derived from an EMBL/GenBank/DDBJ whole genome shotgun (WGS) entry which is preliminary data.</text>
</comment>
<dbReference type="Pfam" id="PF23947">
    <property type="entry name" value="DUF7281"/>
    <property type="match status" value="1"/>
</dbReference>
<sequence length="289" mass="32709">MIPLSTLQRTLQRRPASVTLSPMWLSTHAELGVGTPNGRKLLLSENDLELLEAEYRRQTNDASLGFDLTQDRVAVSAQLTNEKASQRQVFGGFIRISSSDGIIHFSKNNGEICLPPGSYLSLREGDMLEISEYDRVLIIENGALMENIEAMMEIVPEKFCHDTLYVYRGNDASQNKVFELMKNMPGSVSLGLFFDYDPAGLSLAQTGFISRHNGPVSIIVPRDIEVISTIGRGDVYMRQLEIMDRLRNSFNENAWIGRHVMNMVKHKRVLMQEAMLSRKIKLTEETVRR</sequence>
<dbReference type="EMBL" id="JACHXR010000008">
    <property type="protein sequence ID" value="MBB3231962.1"/>
    <property type="molecule type" value="Genomic_DNA"/>
</dbReference>
<dbReference type="Proteomes" id="UP000518892">
    <property type="component" value="Unassembled WGS sequence"/>
</dbReference>
<protein>
    <recommendedName>
        <fullName evidence="1">DUF7281 domain-containing protein</fullName>
    </recommendedName>
</protein>
<evidence type="ECO:0000313" key="2">
    <source>
        <dbReference type="EMBL" id="MBB3231962.1"/>
    </source>
</evidence>
<evidence type="ECO:0000259" key="1">
    <source>
        <dbReference type="Pfam" id="PF23947"/>
    </source>
</evidence>
<dbReference type="RefSeq" id="WP_183384431.1">
    <property type="nucleotide sequence ID" value="NZ_JACHXR010000008.1"/>
</dbReference>
<proteinExistence type="predicted"/>
<organism evidence="2 3">
    <name type="scientific">Halomonas stenophila</name>
    <dbReference type="NCBI Taxonomy" id="795312"/>
    <lineage>
        <taxon>Bacteria</taxon>
        <taxon>Pseudomonadati</taxon>
        <taxon>Pseudomonadota</taxon>
        <taxon>Gammaproteobacteria</taxon>
        <taxon>Oceanospirillales</taxon>
        <taxon>Halomonadaceae</taxon>
        <taxon>Halomonas</taxon>
    </lineage>
</organism>